<dbReference type="Proteomes" id="UP000000268">
    <property type="component" value="Chromosome"/>
</dbReference>
<reference evidence="1 2" key="1">
    <citation type="journal article" date="2008" name="Proc. Natl. Acad. Sci. U.S.A.">
        <title>Niche adaptation and genome expansion in the chlorophyll d-producing cyanobacterium Acaryochloris marina.</title>
        <authorList>
            <person name="Swingley W.D."/>
            <person name="Chen M."/>
            <person name="Cheung P.C."/>
            <person name="Conrad A.L."/>
            <person name="Dejesa L.C."/>
            <person name="Hao J."/>
            <person name="Honchak B.M."/>
            <person name="Karbach L.E."/>
            <person name="Kurdoglu A."/>
            <person name="Lahiri S."/>
            <person name="Mastrian S.D."/>
            <person name="Miyashita H."/>
            <person name="Page L."/>
            <person name="Ramakrishna P."/>
            <person name="Satoh S."/>
            <person name="Sattley W.M."/>
            <person name="Shimada Y."/>
            <person name="Taylor H.L."/>
            <person name="Tomo T."/>
            <person name="Tsuchiya T."/>
            <person name="Wang Z.T."/>
            <person name="Raymond J."/>
            <person name="Mimuro M."/>
            <person name="Blankenship R.E."/>
            <person name="Touchman J.W."/>
        </authorList>
    </citation>
    <scope>NUCLEOTIDE SEQUENCE [LARGE SCALE GENOMIC DNA]</scope>
    <source>
        <strain evidence="2">MBIC 11017</strain>
    </source>
</reference>
<dbReference type="KEGG" id="amr:AM1_0682"/>
<dbReference type="EMBL" id="CP000828">
    <property type="protein sequence ID" value="ABW25730.1"/>
    <property type="molecule type" value="Genomic_DNA"/>
</dbReference>
<protein>
    <submittedName>
        <fullName evidence="1">Uncharacterized protein</fullName>
    </submittedName>
</protein>
<keyword evidence="2" id="KW-1185">Reference proteome</keyword>
<dbReference type="STRING" id="329726.AM1_0682"/>
<evidence type="ECO:0000313" key="1">
    <source>
        <dbReference type="EMBL" id="ABW25730.1"/>
    </source>
</evidence>
<dbReference type="AlphaFoldDB" id="B0CE96"/>
<gene>
    <name evidence="1" type="ordered locus">AM1_0682</name>
</gene>
<organism evidence="1 2">
    <name type="scientific">Acaryochloris marina (strain MBIC 11017)</name>
    <dbReference type="NCBI Taxonomy" id="329726"/>
    <lineage>
        <taxon>Bacteria</taxon>
        <taxon>Bacillati</taxon>
        <taxon>Cyanobacteriota</taxon>
        <taxon>Cyanophyceae</taxon>
        <taxon>Acaryochloridales</taxon>
        <taxon>Acaryochloridaceae</taxon>
        <taxon>Acaryochloris</taxon>
    </lineage>
</organism>
<name>B0CE96_ACAM1</name>
<sequence length="57" mass="6433">MISMQLKNGILKSEFIANRAQGLGTSVLFERCFARLGISKFYSPDLMNLGETLMLNY</sequence>
<proteinExistence type="predicted"/>
<accession>B0CE96</accession>
<evidence type="ECO:0000313" key="2">
    <source>
        <dbReference type="Proteomes" id="UP000000268"/>
    </source>
</evidence>
<dbReference type="HOGENOM" id="CLU_2985900_0_0_3"/>